<dbReference type="EMBL" id="LBMM01005281">
    <property type="protein sequence ID" value="KMQ91657.1"/>
    <property type="molecule type" value="Genomic_DNA"/>
</dbReference>
<organism evidence="1 2">
    <name type="scientific">Lasius niger</name>
    <name type="common">Black garden ant</name>
    <dbReference type="NCBI Taxonomy" id="67767"/>
    <lineage>
        <taxon>Eukaryota</taxon>
        <taxon>Metazoa</taxon>
        <taxon>Ecdysozoa</taxon>
        <taxon>Arthropoda</taxon>
        <taxon>Hexapoda</taxon>
        <taxon>Insecta</taxon>
        <taxon>Pterygota</taxon>
        <taxon>Neoptera</taxon>
        <taxon>Endopterygota</taxon>
        <taxon>Hymenoptera</taxon>
        <taxon>Apocrita</taxon>
        <taxon>Aculeata</taxon>
        <taxon>Formicoidea</taxon>
        <taxon>Formicidae</taxon>
        <taxon>Formicinae</taxon>
        <taxon>Lasius</taxon>
        <taxon>Lasius</taxon>
    </lineage>
</organism>
<evidence type="ECO:0000313" key="2">
    <source>
        <dbReference type="Proteomes" id="UP000036403"/>
    </source>
</evidence>
<dbReference type="PaxDb" id="67767-A0A0J7KMX0"/>
<name>A0A0J7KMX0_LASNI</name>
<dbReference type="AlphaFoldDB" id="A0A0J7KMX0"/>
<reference evidence="1 2" key="1">
    <citation type="submission" date="2015-04" db="EMBL/GenBank/DDBJ databases">
        <title>Lasius niger genome sequencing.</title>
        <authorList>
            <person name="Konorov E.A."/>
            <person name="Nikitin M.A."/>
            <person name="Kirill M.V."/>
            <person name="Chang P."/>
        </authorList>
    </citation>
    <scope>NUCLEOTIDE SEQUENCE [LARGE SCALE GENOMIC DNA]</scope>
    <source>
        <tissue evidence="1">Whole</tissue>
    </source>
</reference>
<proteinExistence type="predicted"/>
<dbReference type="OrthoDB" id="8186464at2759"/>
<dbReference type="SUPFAM" id="SSF53850">
    <property type="entry name" value="Periplasmic binding protein-like II"/>
    <property type="match status" value="1"/>
</dbReference>
<gene>
    <name evidence="1" type="ORF">RF55_8447</name>
</gene>
<dbReference type="Gene3D" id="3.40.190.10">
    <property type="entry name" value="Periplasmic binding protein-like II"/>
    <property type="match status" value="1"/>
</dbReference>
<keyword evidence="1" id="KW-0675">Receptor</keyword>
<accession>A0A0J7KMX0</accession>
<sequence length="127" mass="13998">MNVKLRSDFRGLPIIFGVLNGTSDGQTDIAEAETTANDIAPFLDFATIVTNSVNASIELIPHEKLGTLTNKVWSHLLGDVVAGTVDIGLGYITSNDEERWTEMTFSHPLIRYMSVKFLSRKNQLTGK</sequence>
<evidence type="ECO:0000313" key="1">
    <source>
        <dbReference type="EMBL" id="KMQ91657.1"/>
    </source>
</evidence>
<comment type="caution">
    <text evidence="1">The sequence shown here is derived from an EMBL/GenBank/DDBJ whole genome shotgun (WGS) entry which is preliminary data.</text>
</comment>
<dbReference type="Proteomes" id="UP000036403">
    <property type="component" value="Unassembled WGS sequence"/>
</dbReference>
<protein>
    <submittedName>
        <fullName evidence="1">Glutamate receptor delta-2 subunit</fullName>
    </submittedName>
</protein>
<keyword evidence="2" id="KW-1185">Reference proteome</keyword>
<dbReference type="STRING" id="67767.A0A0J7KMX0"/>